<gene>
    <name evidence="1" type="ORF">HanXRQr2_Chr08g0354981</name>
</gene>
<keyword evidence="2" id="KW-1185">Reference proteome</keyword>
<protein>
    <submittedName>
        <fullName evidence="1">Uncharacterized protein</fullName>
    </submittedName>
</protein>
<dbReference type="Proteomes" id="UP000215914">
    <property type="component" value="Unassembled WGS sequence"/>
</dbReference>
<dbReference type="Gramene" id="mRNA:HanXRQr2_Chr08g0354981">
    <property type="protein sequence ID" value="CDS:HanXRQr2_Chr08g0354981.1"/>
    <property type="gene ID" value="HanXRQr2_Chr08g0354981"/>
</dbReference>
<evidence type="ECO:0000313" key="1">
    <source>
        <dbReference type="EMBL" id="KAF5796710.1"/>
    </source>
</evidence>
<evidence type="ECO:0000313" key="2">
    <source>
        <dbReference type="Proteomes" id="UP000215914"/>
    </source>
</evidence>
<proteinExistence type="predicted"/>
<organism evidence="1 2">
    <name type="scientific">Helianthus annuus</name>
    <name type="common">Common sunflower</name>
    <dbReference type="NCBI Taxonomy" id="4232"/>
    <lineage>
        <taxon>Eukaryota</taxon>
        <taxon>Viridiplantae</taxon>
        <taxon>Streptophyta</taxon>
        <taxon>Embryophyta</taxon>
        <taxon>Tracheophyta</taxon>
        <taxon>Spermatophyta</taxon>
        <taxon>Magnoliopsida</taxon>
        <taxon>eudicotyledons</taxon>
        <taxon>Gunneridae</taxon>
        <taxon>Pentapetalae</taxon>
        <taxon>asterids</taxon>
        <taxon>campanulids</taxon>
        <taxon>Asterales</taxon>
        <taxon>Asteraceae</taxon>
        <taxon>Asteroideae</taxon>
        <taxon>Heliantheae alliance</taxon>
        <taxon>Heliantheae</taxon>
        <taxon>Helianthus</taxon>
    </lineage>
</organism>
<comment type="caution">
    <text evidence="1">The sequence shown here is derived from an EMBL/GenBank/DDBJ whole genome shotgun (WGS) entry which is preliminary data.</text>
</comment>
<sequence>MHAIFQNLHIFQIPTQSSQTKNSNHSTLSLLKLTANTLFLSFQFSKFTSISSRFKFIPSLFQALLKIQR</sequence>
<name>A0A9K3IHM7_HELAN</name>
<dbReference type="EMBL" id="MNCJ02000323">
    <property type="protein sequence ID" value="KAF5796710.1"/>
    <property type="molecule type" value="Genomic_DNA"/>
</dbReference>
<reference evidence="1" key="2">
    <citation type="submission" date="2020-06" db="EMBL/GenBank/DDBJ databases">
        <title>Helianthus annuus Genome sequencing and assembly Release 2.</title>
        <authorList>
            <person name="Gouzy J."/>
            <person name="Langlade N."/>
            <person name="Munos S."/>
        </authorList>
    </citation>
    <scope>NUCLEOTIDE SEQUENCE</scope>
    <source>
        <tissue evidence="1">Leaves</tissue>
    </source>
</reference>
<reference evidence="1" key="1">
    <citation type="journal article" date="2017" name="Nature">
        <title>The sunflower genome provides insights into oil metabolism, flowering and Asterid evolution.</title>
        <authorList>
            <person name="Badouin H."/>
            <person name="Gouzy J."/>
            <person name="Grassa C.J."/>
            <person name="Murat F."/>
            <person name="Staton S.E."/>
            <person name="Cottret L."/>
            <person name="Lelandais-Briere C."/>
            <person name="Owens G.L."/>
            <person name="Carrere S."/>
            <person name="Mayjonade B."/>
            <person name="Legrand L."/>
            <person name="Gill N."/>
            <person name="Kane N.C."/>
            <person name="Bowers J.E."/>
            <person name="Hubner S."/>
            <person name="Bellec A."/>
            <person name="Berard A."/>
            <person name="Berges H."/>
            <person name="Blanchet N."/>
            <person name="Boniface M.C."/>
            <person name="Brunel D."/>
            <person name="Catrice O."/>
            <person name="Chaidir N."/>
            <person name="Claudel C."/>
            <person name="Donnadieu C."/>
            <person name="Faraut T."/>
            <person name="Fievet G."/>
            <person name="Helmstetter N."/>
            <person name="King M."/>
            <person name="Knapp S.J."/>
            <person name="Lai Z."/>
            <person name="Le Paslier M.C."/>
            <person name="Lippi Y."/>
            <person name="Lorenzon L."/>
            <person name="Mandel J.R."/>
            <person name="Marage G."/>
            <person name="Marchand G."/>
            <person name="Marquand E."/>
            <person name="Bret-Mestries E."/>
            <person name="Morien E."/>
            <person name="Nambeesan S."/>
            <person name="Nguyen T."/>
            <person name="Pegot-Espagnet P."/>
            <person name="Pouilly N."/>
            <person name="Raftis F."/>
            <person name="Sallet E."/>
            <person name="Schiex T."/>
            <person name="Thomas J."/>
            <person name="Vandecasteele C."/>
            <person name="Vares D."/>
            <person name="Vear F."/>
            <person name="Vautrin S."/>
            <person name="Crespi M."/>
            <person name="Mangin B."/>
            <person name="Burke J.M."/>
            <person name="Salse J."/>
            <person name="Munos S."/>
            <person name="Vincourt P."/>
            <person name="Rieseberg L.H."/>
            <person name="Langlade N.B."/>
        </authorList>
    </citation>
    <scope>NUCLEOTIDE SEQUENCE</scope>
    <source>
        <tissue evidence="1">Leaves</tissue>
    </source>
</reference>
<dbReference type="AlphaFoldDB" id="A0A9K3IHM7"/>
<accession>A0A9K3IHM7</accession>